<dbReference type="PANTHER" id="PTHR34145:SF68">
    <property type="entry name" value="FBD DOMAIN-CONTAINING PROTEIN"/>
    <property type="match status" value="1"/>
</dbReference>
<dbReference type="EMBL" id="PDCK01000043">
    <property type="protein sequence ID" value="PRQ30641.1"/>
    <property type="molecule type" value="Genomic_DNA"/>
</dbReference>
<evidence type="ECO:0000313" key="1">
    <source>
        <dbReference type="EMBL" id="PRQ30641.1"/>
    </source>
</evidence>
<dbReference type="STRING" id="74649.A0A2P6Q8Y8"/>
<gene>
    <name evidence="1" type="ORF">RchiOBHm_Chr5g0026831</name>
</gene>
<dbReference type="Gramene" id="PRQ30641">
    <property type="protein sequence ID" value="PRQ30641"/>
    <property type="gene ID" value="RchiOBHm_Chr5g0026831"/>
</dbReference>
<dbReference type="InterPro" id="IPR053772">
    <property type="entry name" value="At1g61320/At1g61330-like"/>
</dbReference>
<comment type="caution">
    <text evidence="1">The sequence shown here is derived from an EMBL/GenBank/DDBJ whole genome shotgun (WGS) entry which is preliminary data.</text>
</comment>
<name>A0A2P6Q8Y8_ROSCH</name>
<sequence>MPSHKDRIEVAFTQLSCCLSHLKILKLNHIGSFQRNRVQHYKKDLVFPVLASLKHLELCSYTEDDSILVQLTSFINASPNLQSLLFALEPPFSLRREIKYKAAKCSQQHLRVVQLVAYDVGYGASTYHLEVVKYLIESAVELEKILITPNTDDEEKMDRVKKEIEEEENTLSYTNLPPKVV</sequence>
<dbReference type="Proteomes" id="UP000238479">
    <property type="component" value="Chromosome 5"/>
</dbReference>
<organism evidence="1 2">
    <name type="scientific">Rosa chinensis</name>
    <name type="common">China rose</name>
    <dbReference type="NCBI Taxonomy" id="74649"/>
    <lineage>
        <taxon>Eukaryota</taxon>
        <taxon>Viridiplantae</taxon>
        <taxon>Streptophyta</taxon>
        <taxon>Embryophyta</taxon>
        <taxon>Tracheophyta</taxon>
        <taxon>Spermatophyta</taxon>
        <taxon>Magnoliopsida</taxon>
        <taxon>eudicotyledons</taxon>
        <taxon>Gunneridae</taxon>
        <taxon>Pentapetalae</taxon>
        <taxon>rosids</taxon>
        <taxon>fabids</taxon>
        <taxon>Rosales</taxon>
        <taxon>Rosaceae</taxon>
        <taxon>Rosoideae</taxon>
        <taxon>Rosoideae incertae sedis</taxon>
        <taxon>Rosa</taxon>
    </lineage>
</organism>
<accession>A0A2P6Q8Y8</accession>
<dbReference type="AlphaFoldDB" id="A0A2P6Q8Y8"/>
<dbReference type="PANTHER" id="PTHR34145">
    <property type="entry name" value="OS02G0105600 PROTEIN"/>
    <property type="match status" value="1"/>
</dbReference>
<protein>
    <submittedName>
        <fullName evidence="1">Putative FBD domain-containing protein</fullName>
    </submittedName>
</protein>
<proteinExistence type="predicted"/>
<evidence type="ECO:0000313" key="2">
    <source>
        <dbReference type="Proteomes" id="UP000238479"/>
    </source>
</evidence>
<keyword evidence="2" id="KW-1185">Reference proteome</keyword>
<reference evidence="1 2" key="1">
    <citation type="journal article" date="2018" name="Nat. Genet.">
        <title>The Rosa genome provides new insights in the design of modern roses.</title>
        <authorList>
            <person name="Bendahmane M."/>
        </authorList>
    </citation>
    <scope>NUCLEOTIDE SEQUENCE [LARGE SCALE GENOMIC DNA]</scope>
    <source>
        <strain evidence="2">cv. Old Blush</strain>
    </source>
</reference>